<evidence type="ECO:0000313" key="3">
    <source>
        <dbReference type="EMBL" id="TSJ41055.1"/>
    </source>
</evidence>
<dbReference type="AlphaFoldDB" id="A0A556MMF3"/>
<dbReference type="InterPro" id="IPR025232">
    <property type="entry name" value="DUF4174"/>
</dbReference>
<organism evidence="3 4">
    <name type="scientific">Mucilaginibacter corticis</name>
    <dbReference type="NCBI Taxonomy" id="2597670"/>
    <lineage>
        <taxon>Bacteria</taxon>
        <taxon>Pseudomonadati</taxon>
        <taxon>Bacteroidota</taxon>
        <taxon>Sphingobacteriia</taxon>
        <taxon>Sphingobacteriales</taxon>
        <taxon>Sphingobacteriaceae</taxon>
        <taxon>Mucilaginibacter</taxon>
    </lineage>
</organism>
<name>A0A556MMF3_9SPHI</name>
<dbReference type="Pfam" id="PF13778">
    <property type="entry name" value="DUF4174"/>
    <property type="match status" value="1"/>
</dbReference>
<proteinExistence type="predicted"/>
<feature type="domain" description="DUF4174" evidence="2">
    <location>
        <begin position="60"/>
        <end position="99"/>
    </location>
</feature>
<reference evidence="3 4" key="1">
    <citation type="submission" date="2019-07" db="EMBL/GenBank/DDBJ databases">
        <authorList>
            <person name="Huq M.A."/>
        </authorList>
    </citation>
    <scope>NUCLEOTIDE SEQUENCE [LARGE SCALE GENOMIC DNA]</scope>
    <source>
        <strain evidence="3 4">MAH-19</strain>
    </source>
</reference>
<protein>
    <submittedName>
        <fullName evidence="3">DUF4174 domain-containing protein</fullName>
    </submittedName>
</protein>
<keyword evidence="4" id="KW-1185">Reference proteome</keyword>
<sequence>MKMLLVVLISLLFQRPARVLDIYALNRNDPDYVNQMRRLGSDPKGLKERDITIKTYFHHPGFRITLTGKDGGQKYSSDKILELSKLYALIDAMPMRREEMAKRKLQ</sequence>
<evidence type="ECO:0000259" key="2">
    <source>
        <dbReference type="Pfam" id="PF13778"/>
    </source>
</evidence>
<keyword evidence="1" id="KW-0732">Signal</keyword>
<accession>A0A556MMF3</accession>
<evidence type="ECO:0000256" key="1">
    <source>
        <dbReference type="ARBA" id="ARBA00022729"/>
    </source>
</evidence>
<dbReference type="EMBL" id="VLPK01000002">
    <property type="protein sequence ID" value="TSJ41055.1"/>
    <property type="molecule type" value="Genomic_DNA"/>
</dbReference>
<dbReference type="Proteomes" id="UP000318733">
    <property type="component" value="Unassembled WGS sequence"/>
</dbReference>
<evidence type="ECO:0000313" key="4">
    <source>
        <dbReference type="Proteomes" id="UP000318733"/>
    </source>
</evidence>
<dbReference type="RefSeq" id="WP_144249092.1">
    <property type="nucleotide sequence ID" value="NZ_VLPK01000002.1"/>
</dbReference>
<comment type="caution">
    <text evidence="3">The sequence shown here is derived from an EMBL/GenBank/DDBJ whole genome shotgun (WGS) entry which is preliminary data.</text>
</comment>
<gene>
    <name evidence="3" type="ORF">FO440_15100</name>
</gene>
<dbReference type="OrthoDB" id="7362103at2"/>